<dbReference type="InterPro" id="IPR050624">
    <property type="entry name" value="HTH-type_Tx_Regulator"/>
</dbReference>
<gene>
    <name evidence="4" type="ORF">AAF454_03875</name>
</gene>
<evidence type="ECO:0000259" key="3">
    <source>
        <dbReference type="PROSITE" id="PS50977"/>
    </source>
</evidence>
<evidence type="ECO:0000256" key="1">
    <source>
        <dbReference type="ARBA" id="ARBA00023125"/>
    </source>
</evidence>
<dbReference type="PRINTS" id="PR00455">
    <property type="entry name" value="HTHTETR"/>
</dbReference>
<dbReference type="RefSeq" id="WP_068451703.1">
    <property type="nucleotide sequence ID" value="NZ_JALKQX010000003.1"/>
</dbReference>
<organism evidence="4 5">
    <name type="scientific">Kurthia gibsonii</name>
    <dbReference type="NCBI Taxonomy" id="33946"/>
    <lineage>
        <taxon>Bacteria</taxon>
        <taxon>Bacillati</taxon>
        <taxon>Bacillota</taxon>
        <taxon>Bacilli</taxon>
        <taxon>Bacillales</taxon>
        <taxon>Caryophanaceae</taxon>
        <taxon>Kurthia</taxon>
    </lineage>
</organism>
<accession>A0ABU9LLM4</accession>
<dbReference type="EMBL" id="JBCEWA010000002">
    <property type="protein sequence ID" value="MEL5987566.1"/>
    <property type="molecule type" value="Genomic_DNA"/>
</dbReference>
<dbReference type="Pfam" id="PF00440">
    <property type="entry name" value="TetR_N"/>
    <property type="match status" value="1"/>
</dbReference>
<proteinExistence type="predicted"/>
<dbReference type="SUPFAM" id="SSF48498">
    <property type="entry name" value="Tetracyclin repressor-like, C-terminal domain"/>
    <property type="match status" value="1"/>
</dbReference>
<dbReference type="PROSITE" id="PS50977">
    <property type="entry name" value="HTH_TETR_2"/>
    <property type="match status" value="1"/>
</dbReference>
<dbReference type="Gene3D" id="1.10.357.10">
    <property type="entry name" value="Tetracycline Repressor, domain 2"/>
    <property type="match status" value="1"/>
</dbReference>
<name>A0ABU9LLM4_9BACL</name>
<feature type="DNA-binding region" description="H-T-H motif" evidence="2">
    <location>
        <begin position="31"/>
        <end position="50"/>
    </location>
</feature>
<reference evidence="4 5" key="1">
    <citation type="submission" date="2024-04" db="EMBL/GenBank/DDBJ databases">
        <authorList>
            <person name="Wu Y.S."/>
            <person name="Zhang L."/>
        </authorList>
    </citation>
    <scope>NUCLEOTIDE SEQUENCE [LARGE SCALE GENOMIC DNA]</scope>
    <source>
        <strain evidence="4 5">KG-01</strain>
    </source>
</reference>
<keyword evidence="1 2" id="KW-0238">DNA-binding</keyword>
<keyword evidence="5" id="KW-1185">Reference proteome</keyword>
<dbReference type="SUPFAM" id="SSF46689">
    <property type="entry name" value="Homeodomain-like"/>
    <property type="match status" value="1"/>
</dbReference>
<evidence type="ECO:0000313" key="4">
    <source>
        <dbReference type="EMBL" id="MEL5987566.1"/>
    </source>
</evidence>
<sequence>MTKRITREERKQQLIEIALEQFATVGYTKTKISDIVALAGVSQGTFYWHFKSKEEIALYILERGNQQILQMISLGFQNTRVPVEQSVNSSTRLFEALFHFAEENRFFTMLLFKGLSSEELLQQQILRIKKNMEEAFVHNIQQAQKFHMIAEHKNPKVLAVFIMSLIEGVLSRWVDHEAAFQELTLEELVQQTVHFEFFGIFGV</sequence>
<dbReference type="InterPro" id="IPR001647">
    <property type="entry name" value="HTH_TetR"/>
</dbReference>
<dbReference type="PANTHER" id="PTHR43479">
    <property type="entry name" value="ACREF/ENVCD OPERON REPRESSOR-RELATED"/>
    <property type="match status" value="1"/>
</dbReference>
<evidence type="ECO:0000256" key="2">
    <source>
        <dbReference type="PROSITE-ProRule" id="PRU00335"/>
    </source>
</evidence>
<dbReference type="PANTHER" id="PTHR43479:SF11">
    <property type="entry name" value="ACREF_ENVCD OPERON REPRESSOR-RELATED"/>
    <property type="match status" value="1"/>
</dbReference>
<dbReference type="Proteomes" id="UP001398420">
    <property type="component" value="Unassembled WGS sequence"/>
</dbReference>
<evidence type="ECO:0000313" key="5">
    <source>
        <dbReference type="Proteomes" id="UP001398420"/>
    </source>
</evidence>
<protein>
    <submittedName>
        <fullName evidence="4">TetR/AcrR family transcriptional regulator</fullName>
    </submittedName>
</protein>
<dbReference type="InterPro" id="IPR009057">
    <property type="entry name" value="Homeodomain-like_sf"/>
</dbReference>
<feature type="domain" description="HTH tetR-type" evidence="3">
    <location>
        <begin position="8"/>
        <end position="68"/>
    </location>
</feature>
<comment type="caution">
    <text evidence="4">The sequence shown here is derived from an EMBL/GenBank/DDBJ whole genome shotgun (WGS) entry which is preliminary data.</text>
</comment>
<dbReference type="InterPro" id="IPR036271">
    <property type="entry name" value="Tet_transcr_reg_TetR-rel_C_sf"/>
</dbReference>